<accession>A0ABZ1RV64</accession>
<dbReference type="RefSeq" id="WP_328777292.1">
    <property type="nucleotide sequence ID" value="NZ_CP108057.1"/>
</dbReference>
<organism evidence="2 3">
    <name type="scientific">Streptomyces goshikiensis</name>
    <dbReference type="NCBI Taxonomy" id="1942"/>
    <lineage>
        <taxon>Bacteria</taxon>
        <taxon>Bacillati</taxon>
        <taxon>Actinomycetota</taxon>
        <taxon>Actinomycetes</taxon>
        <taxon>Kitasatosporales</taxon>
        <taxon>Streptomycetaceae</taxon>
        <taxon>Streptomyces</taxon>
    </lineage>
</organism>
<evidence type="ECO:0000313" key="3">
    <source>
        <dbReference type="Proteomes" id="UP001432075"/>
    </source>
</evidence>
<keyword evidence="1" id="KW-0472">Membrane</keyword>
<name>A0ABZ1RV64_9ACTN</name>
<evidence type="ECO:0000256" key="1">
    <source>
        <dbReference type="SAM" id="Phobius"/>
    </source>
</evidence>
<keyword evidence="1" id="KW-0812">Transmembrane</keyword>
<keyword evidence="3" id="KW-1185">Reference proteome</keyword>
<dbReference type="EMBL" id="CP108057">
    <property type="protein sequence ID" value="WUO50508.1"/>
    <property type="molecule type" value="Genomic_DNA"/>
</dbReference>
<protein>
    <submittedName>
        <fullName evidence="2">DUF3995 domain-containing protein</fullName>
    </submittedName>
</protein>
<evidence type="ECO:0000313" key="2">
    <source>
        <dbReference type="EMBL" id="WUO50508.1"/>
    </source>
</evidence>
<proteinExistence type="predicted"/>
<feature type="transmembrane region" description="Helical" evidence="1">
    <location>
        <begin position="20"/>
        <end position="42"/>
    </location>
</feature>
<dbReference type="InterPro" id="IPR025058">
    <property type="entry name" value="DUF3995"/>
</dbReference>
<sequence length="181" mass="19698">MKEVTDGRRPTRRARPVRRWAAYATCAWTLAGYGTLKLYWALGGTALTSSAPLPRSGREELVAQTPGTMAGHWISVGLVLLGALAALATVRSWGQVLPRRLLTVPMWITGALMVLRACGALGFGFVGDAMVLTGVLHVDPPDAEIARHLSRVDLLLWSPYFLVWGLLWGATAWATPRRPAR</sequence>
<dbReference type="Pfam" id="PF13160">
    <property type="entry name" value="DUF3995"/>
    <property type="match status" value="1"/>
</dbReference>
<keyword evidence="1" id="KW-1133">Transmembrane helix</keyword>
<feature type="transmembrane region" description="Helical" evidence="1">
    <location>
        <begin position="157"/>
        <end position="175"/>
    </location>
</feature>
<gene>
    <name evidence="2" type="ORF">OHU17_34300</name>
</gene>
<reference evidence="2" key="1">
    <citation type="submission" date="2022-10" db="EMBL/GenBank/DDBJ databases">
        <title>The complete genomes of actinobacterial strains from the NBC collection.</title>
        <authorList>
            <person name="Joergensen T.S."/>
            <person name="Alvarez Arevalo M."/>
            <person name="Sterndorff E.B."/>
            <person name="Faurdal D."/>
            <person name="Vuksanovic O."/>
            <person name="Mourched A.-S."/>
            <person name="Charusanti P."/>
            <person name="Shaw S."/>
            <person name="Blin K."/>
            <person name="Weber T."/>
        </authorList>
    </citation>
    <scope>NUCLEOTIDE SEQUENCE</scope>
    <source>
        <strain evidence="2">NBC_00283</strain>
    </source>
</reference>
<feature type="transmembrane region" description="Helical" evidence="1">
    <location>
        <begin position="70"/>
        <end position="90"/>
    </location>
</feature>
<dbReference type="Proteomes" id="UP001432075">
    <property type="component" value="Chromosome"/>
</dbReference>
<feature type="transmembrane region" description="Helical" evidence="1">
    <location>
        <begin position="102"/>
        <end position="126"/>
    </location>
</feature>